<feature type="region of interest" description="Disordered" evidence="1">
    <location>
        <begin position="193"/>
        <end position="257"/>
    </location>
</feature>
<evidence type="ECO:0000256" key="1">
    <source>
        <dbReference type="SAM" id="MobiDB-lite"/>
    </source>
</evidence>
<feature type="transmembrane region" description="Helical" evidence="2">
    <location>
        <begin position="138"/>
        <end position="160"/>
    </location>
</feature>
<organism evidence="3">
    <name type="scientific">Paraconexibacter sp. AEG42_29</name>
    <dbReference type="NCBI Taxonomy" id="2997339"/>
    <lineage>
        <taxon>Bacteria</taxon>
        <taxon>Bacillati</taxon>
        <taxon>Actinomycetota</taxon>
        <taxon>Thermoleophilia</taxon>
        <taxon>Solirubrobacterales</taxon>
        <taxon>Paraconexibacteraceae</taxon>
        <taxon>Paraconexibacter</taxon>
    </lineage>
</organism>
<protein>
    <submittedName>
        <fullName evidence="3">Uncharacterized protein</fullName>
    </submittedName>
</protein>
<dbReference type="RefSeq" id="WP_354701460.1">
    <property type="nucleotide sequence ID" value="NZ_CP114014.1"/>
</dbReference>
<evidence type="ECO:0000256" key="2">
    <source>
        <dbReference type="SAM" id="Phobius"/>
    </source>
</evidence>
<gene>
    <name evidence="3" type="ORF">DSM112329_01774</name>
</gene>
<sequence>MSSPAPTQQQPPAAPPAPAPASAVDLPTLIITAIASALAAYICSKVWEPGTLASAATTPVLVAIGKELLRKPTEVVTTAVPPVLPGRHPRPRPASGPDEPTTVEPAPGADIGEPAIVAVTAPVVTTPEPGGRRLHWRVAVITGLLGFVLAAAVITLPQLIKGGGTTYFGGGTTHVKKRVVTTTTDTTTVVEPGKTVTTTTTPTTTTTTTTPPAVTTTTETSPPTVTETVTTPTTTTTPPPDEPGTTTSETDPTSPIP</sequence>
<feature type="compositionally biased region" description="Low complexity" evidence="1">
    <location>
        <begin position="193"/>
        <end position="236"/>
    </location>
</feature>
<dbReference type="EMBL" id="CP114014">
    <property type="protein sequence ID" value="XAY04936.1"/>
    <property type="molecule type" value="Genomic_DNA"/>
</dbReference>
<keyword evidence="2" id="KW-1133">Transmembrane helix</keyword>
<proteinExistence type="predicted"/>
<feature type="compositionally biased region" description="Low complexity" evidence="1">
    <location>
        <begin position="1"/>
        <end position="11"/>
    </location>
</feature>
<dbReference type="AlphaFoldDB" id="A0AAU7ATB4"/>
<reference evidence="3" key="1">
    <citation type="submission" date="2022-12" db="EMBL/GenBank/DDBJ databases">
        <title>Paraconexibacter alkalitolerans sp. nov. and Baekduia alba sp. nov., isolated from soil and emended description of the genera Paraconexibacter (Chun et al., 2020) and Baekduia (An et al., 2020).</title>
        <authorList>
            <person name="Vieira S."/>
            <person name="Huber K.J."/>
            <person name="Geppert A."/>
            <person name="Wolf J."/>
            <person name="Neumann-Schaal M."/>
            <person name="Muesken M."/>
            <person name="Overmann J."/>
        </authorList>
    </citation>
    <scope>NUCLEOTIDE SEQUENCE</scope>
    <source>
        <strain evidence="3">AEG42_29</strain>
    </source>
</reference>
<evidence type="ECO:0000313" key="3">
    <source>
        <dbReference type="EMBL" id="XAY04936.1"/>
    </source>
</evidence>
<accession>A0AAU7ATB4</accession>
<feature type="region of interest" description="Disordered" evidence="1">
    <location>
        <begin position="1"/>
        <end position="20"/>
    </location>
</feature>
<dbReference type="KEGG" id="parq:DSM112329_01774"/>
<name>A0AAU7ATB4_9ACTN</name>
<feature type="compositionally biased region" description="Low complexity" evidence="1">
    <location>
        <begin position="243"/>
        <end position="257"/>
    </location>
</feature>
<keyword evidence="2" id="KW-0472">Membrane</keyword>
<keyword evidence="2" id="KW-0812">Transmembrane</keyword>
<feature type="region of interest" description="Disordered" evidence="1">
    <location>
        <begin position="80"/>
        <end position="110"/>
    </location>
</feature>